<proteinExistence type="inferred from homology"/>
<dbReference type="InterPro" id="IPR013785">
    <property type="entry name" value="Aldolase_TIM"/>
</dbReference>
<sequence>MAGPGILSRWPTRATNRRTLRHFQATTSHFFTQSSQTQNHPAPTPLLNDPSGFGFIRSNPRTPKPRSAGVTEIRGPYYAAYGRHHLKDLLQTMGTHIDGLKFAGGSFNLFPEKELREMIDISHEGGVYVSTGGFVEHLLTHPDPLNVVDKYFRKCKDLGFDVVELSAGFLSFPPADWLRLIELVQSHGLKPKPELGIQFGAGGDTEASELKATGTSDPTKIISLGKQFIDAGVEKIMIESEGITENVTNWRTDVIQKILSDLPMEKLMFEAAEPKVFNWYVREFGVDINLFVDHSQIVQLTCLRTGIWGMADTFGRIASFRK</sequence>
<dbReference type="AlphaFoldDB" id="A0A370TQE8"/>
<protein>
    <recommendedName>
        <fullName evidence="4">Sulfonate biosynthesis enzyme</fullName>
    </recommendedName>
</protein>
<dbReference type="STRING" id="2656787.A0A370TQE8"/>
<dbReference type="PANTHER" id="PTHR48413:SF1">
    <property type="entry name" value="PROTEIN HEAT-STRESS-ASSOCIATED 32"/>
    <property type="match status" value="1"/>
</dbReference>
<dbReference type="Pfam" id="PF02679">
    <property type="entry name" value="ComA"/>
    <property type="match status" value="1"/>
</dbReference>
<dbReference type="OrthoDB" id="47007at2759"/>
<evidence type="ECO:0000256" key="1">
    <source>
        <dbReference type="ARBA" id="ARBA00010424"/>
    </source>
</evidence>
<gene>
    <name evidence="2" type="ORF">BP5553_05176</name>
</gene>
<comment type="caution">
    <text evidence="2">The sequence shown here is derived from an EMBL/GenBank/DDBJ whole genome shotgun (WGS) entry which is preliminary data.</text>
</comment>
<evidence type="ECO:0000313" key="2">
    <source>
        <dbReference type="EMBL" id="RDL37743.1"/>
    </source>
</evidence>
<accession>A0A370TQE8</accession>
<dbReference type="Proteomes" id="UP000254866">
    <property type="component" value="Unassembled WGS sequence"/>
</dbReference>
<dbReference type="EMBL" id="NPIC01000003">
    <property type="protein sequence ID" value="RDL37743.1"/>
    <property type="molecule type" value="Genomic_DNA"/>
</dbReference>
<name>A0A370TQE8_9HELO</name>
<dbReference type="GeneID" id="43598025"/>
<comment type="similarity">
    <text evidence="1">Belongs to the phosphosulfolactate synthase family.</text>
</comment>
<dbReference type="InterPro" id="IPR036112">
    <property type="entry name" value="ComA_synth_sf"/>
</dbReference>
<dbReference type="InterPro" id="IPR003830">
    <property type="entry name" value="ComA_synth"/>
</dbReference>
<evidence type="ECO:0000313" key="3">
    <source>
        <dbReference type="Proteomes" id="UP000254866"/>
    </source>
</evidence>
<evidence type="ECO:0008006" key="4">
    <source>
        <dbReference type="Google" id="ProtNLM"/>
    </source>
</evidence>
<dbReference type="SUPFAM" id="SSF102110">
    <property type="entry name" value="(2r)-phospho-3-sulfolactate synthase ComA"/>
    <property type="match status" value="1"/>
</dbReference>
<dbReference type="RefSeq" id="XP_031870399.1">
    <property type="nucleotide sequence ID" value="XM_032013799.1"/>
</dbReference>
<keyword evidence="3" id="KW-1185">Reference proteome</keyword>
<dbReference type="PANTHER" id="PTHR48413">
    <property type="match status" value="1"/>
</dbReference>
<organism evidence="2 3">
    <name type="scientific">Venustampulla echinocandica</name>
    <dbReference type="NCBI Taxonomy" id="2656787"/>
    <lineage>
        <taxon>Eukaryota</taxon>
        <taxon>Fungi</taxon>
        <taxon>Dikarya</taxon>
        <taxon>Ascomycota</taxon>
        <taxon>Pezizomycotina</taxon>
        <taxon>Leotiomycetes</taxon>
        <taxon>Helotiales</taxon>
        <taxon>Pleuroascaceae</taxon>
        <taxon>Venustampulla</taxon>
    </lineage>
</organism>
<dbReference type="Gene3D" id="3.20.20.70">
    <property type="entry name" value="Aldolase class I"/>
    <property type="match status" value="1"/>
</dbReference>
<reference evidence="2 3" key="1">
    <citation type="journal article" date="2018" name="IMA Fungus">
        <title>IMA Genome-F 9: Draft genome sequence of Annulohypoxylon stygium, Aspergillus mulundensis, Berkeleyomyces basicola (syn. Thielaviopsis basicola), Ceratocystis smalleyi, two Cercospora beticola strains, Coleophoma cylindrospora, Fusarium fracticaudum, Phialophora cf. hyalina, and Morchella septimelata.</title>
        <authorList>
            <person name="Wingfield B.D."/>
            <person name="Bills G.F."/>
            <person name="Dong Y."/>
            <person name="Huang W."/>
            <person name="Nel W.J."/>
            <person name="Swalarsk-Parry B.S."/>
            <person name="Vaghefi N."/>
            <person name="Wilken P.M."/>
            <person name="An Z."/>
            <person name="de Beer Z.W."/>
            <person name="De Vos L."/>
            <person name="Chen L."/>
            <person name="Duong T.A."/>
            <person name="Gao Y."/>
            <person name="Hammerbacher A."/>
            <person name="Kikkert J.R."/>
            <person name="Li Y."/>
            <person name="Li H."/>
            <person name="Li K."/>
            <person name="Li Q."/>
            <person name="Liu X."/>
            <person name="Ma X."/>
            <person name="Naidoo K."/>
            <person name="Pethybridge S.J."/>
            <person name="Sun J."/>
            <person name="Steenkamp E.T."/>
            <person name="van der Nest M.A."/>
            <person name="van Wyk S."/>
            <person name="Wingfield M.J."/>
            <person name="Xiong C."/>
            <person name="Yue Q."/>
            <person name="Zhang X."/>
        </authorList>
    </citation>
    <scope>NUCLEOTIDE SEQUENCE [LARGE SCALE GENOMIC DNA]</scope>
    <source>
        <strain evidence="2 3">BP 5553</strain>
    </source>
</reference>